<protein>
    <submittedName>
        <fullName evidence="3">Lytic transglycosylase domain-containing protein</fullName>
    </submittedName>
</protein>
<geneLocation type="plasmid" evidence="3 4">
    <name>unnamed2</name>
</geneLocation>
<evidence type="ECO:0000259" key="2">
    <source>
        <dbReference type="Pfam" id="PF01464"/>
    </source>
</evidence>
<name>A0ABY7TT77_9SPHN</name>
<dbReference type="SUPFAM" id="SSF53955">
    <property type="entry name" value="Lysozyme-like"/>
    <property type="match status" value="1"/>
</dbReference>
<reference evidence="3 4" key="1">
    <citation type="submission" date="2023-02" db="EMBL/GenBank/DDBJ databases">
        <title>Genome sequence of Sphingomonas naphthae.</title>
        <authorList>
            <person name="Kim S."/>
            <person name="Heo J."/>
            <person name="Kwon S.-W."/>
        </authorList>
    </citation>
    <scope>NUCLEOTIDE SEQUENCE [LARGE SCALE GENOMIC DNA]</scope>
    <source>
        <strain evidence="3 4">KACC 18716</strain>
        <plasmid evidence="3 4">unnamed2</plasmid>
    </source>
</reference>
<evidence type="ECO:0000313" key="4">
    <source>
        <dbReference type="Proteomes" id="UP001220395"/>
    </source>
</evidence>
<dbReference type="RefSeq" id="WP_273692163.1">
    <property type="nucleotide sequence ID" value="NZ_CP117413.1"/>
</dbReference>
<evidence type="ECO:0000256" key="1">
    <source>
        <dbReference type="ARBA" id="ARBA00009387"/>
    </source>
</evidence>
<feature type="domain" description="Transglycosylase SLT" evidence="2">
    <location>
        <begin position="15"/>
        <end position="137"/>
    </location>
</feature>
<dbReference type="InterPro" id="IPR023346">
    <property type="entry name" value="Lysozyme-like_dom_sf"/>
</dbReference>
<dbReference type="EMBL" id="CP117413">
    <property type="protein sequence ID" value="WCT75836.1"/>
    <property type="molecule type" value="Genomic_DNA"/>
</dbReference>
<keyword evidence="4" id="KW-1185">Reference proteome</keyword>
<accession>A0ABY7TT77</accession>
<proteinExistence type="inferred from homology"/>
<dbReference type="Proteomes" id="UP001220395">
    <property type="component" value="Plasmid unnamed2"/>
</dbReference>
<gene>
    <name evidence="3" type="ORF">PQ455_20260</name>
</gene>
<dbReference type="CDD" id="cd16892">
    <property type="entry name" value="LT_VirB1-like"/>
    <property type="match status" value="1"/>
</dbReference>
<dbReference type="Pfam" id="PF01464">
    <property type="entry name" value="SLT"/>
    <property type="match status" value="1"/>
</dbReference>
<evidence type="ECO:0000313" key="3">
    <source>
        <dbReference type="EMBL" id="WCT75836.1"/>
    </source>
</evidence>
<dbReference type="Gene3D" id="1.10.530.10">
    <property type="match status" value="1"/>
</dbReference>
<comment type="similarity">
    <text evidence="1">Belongs to the virb1 family.</text>
</comment>
<dbReference type="InterPro" id="IPR008258">
    <property type="entry name" value="Transglycosylase_SLT_dom_1"/>
</dbReference>
<organism evidence="3 4">
    <name type="scientific">Sphingomonas naphthae</name>
    <dbReference type="NCBI Taxonomy" id="1813468"/>
    <lineage>
        <taxon>Bacteria</taxon>
        <taxon>Pseudomonadati</taxon>
        <taxon>Pseudomonadota</taxon>
        <taxon>Alphaproteobacteria</taxon>
        <taxon>Sphingomonadales</taxon>
        <taxon>Sphingomonadaceae</taxon>
        <taxon>Sphingomonas</taxon>
    </lineage>
</organism>
<sequence>MILELASVIALAGRCAPSVAPETLISLVHTESRFNTLAIGVNARGFARPDPKSVVDAIYQAKNLIARGVNIDLGLGQINSANLSWLGLSVEDAFDPCKNLAASAHVLSDNYAAAARYQPAGDQAISVALSLYNTGDRGRGFRNGYVGRVYASSAIVIPAMRAQSVSAALPSAAIARPRPPLPVPASPEMSIAASQPNIWNISAGGWQAPMMVFGNSRVPSNEGNSQ</sequence>
<keyword evidence="3" id="KW-0614">Plasmid</keyword>